<gene>
    <name evidence="2" type="ORF">EG327_009747</name>
</gene>
<feature type="region of interest" description="Disordered" evidence="1">
    <location>
        <begin position="1"/>
        <end position="24"/>
    </location>
</feature>
<reference evidence="2 3" key="1">
    <citation type="submission" date="2019-07" db="EMBL/GenBank/DDBJ databases">
        <title>Venturia inaequalis Genome Resource.</title>
        <authorList>
            <person name="Lichtner F.J."/>
        </authorList>
    </citation>
    <scope>NUCLEOTIDE SEQUENCE [LARGE SCALE GENOMIC DNA]</scope>
    <source>
        <strain evidence="2 3">DMI_063113</strain>
    </source>
</reference>
<keyword evidence="3" id="KW-1185">Reference proteome</keyword>
<evidence type="ECO:0000313" key="3">
    <source>
        <dbReference type="Proteomes" id="UP000490939"/>
    </source>
</evidence>
<dbReference type="AlphaFoldDB" id="A0A8H3UM82"/>
<evidence type="ECO:0000313" key="2">
    <source>
        <dbReference type="EMBL" id="KAE9971748.1"/>
    </source>
</evidence>
<name>A0A8H3UM82_VENIN</name>
<organism evidence="2 3">
    <name type="scientific">Venturia inaequalis</name>
    <name type="common">Apple scab fungus</name>
    <dbReference type="NCBI Taxonomy" id="5025"/>
    <lineage>
        <taxon>Eukaryota</taxon>
        <taxon>Fungi</taxon>
        <taxon>Dikarya</taxon>
        <taxon>Ascomycota</taxon>
        <taxon>Pezizomycotina</taxon>
        <taxon>Dothideomycetes</taxon>
        <taxon>Pleosporomycetidae</taxon>
        <taxon>Venturiales</taxon>
        <taxon>Venturiaceae</taxon>
        <taxon>Venturia</taxon>
    </lineage>
</organism>
<proteinExistence type="predicted"/>
<accession>A0A8H3UM82</accession>
<feature type="region of interest" description="Disordered" evidence="1">
    <location>
        <begin position="79"/>
        <end position="100"/>
    </location>
</feature>
<dbReference type="Proteomes" id="UP000490939">
    <property type="component" value="Unassembled WGS sequence"/>
</dbReference>
<comment type="caution">
    <text evidence="2">The sequence shown here is derived from an EMBL/GenBank/DDBJ whole genome shotgun (WGS) entry which is preliminary data.</text>
</comment>
<sequence>MHPHLTSANVQPQADHATKQISPQTDSVAQIRICGFESDFGIERRIDERTDKHIDKRIETCIGELDQGYIESSFKPSKFNKPNGAIHGHSGSEQDSSDEIPKNHVFENEHLHSKCLSSGDLPPGHYYLSCSYSDRKHDPYFLCLRNYCRTDFGKEGERRFTPYQFP</sequence>
<feature type="compositionally biased region" description="Polar residues" evidence="1">
    <location>
        <begin position="1"/>
        <end position="12"/>
    </location>
</feature>
<dbReference type="EMBL" id="WNWR01000662">
    <property type="protein sequence ID" value="KAE9971748.1"/>
    <property type="molecule type" value="Genomic_DNA"/>
</dbReference>
<protein>
    <submittedName>
        <fullName evidence="2">Uncharacterized protein</fullName>
    </submittedName>
</protein>
<evidence type="ECO:0000256" key="1">
    <source>
        <dbReference type="SAM" id="MobiDB-lite"/>
    </source>
</evidence>